<dbReference type="PANTHER" id="PTHR21621">
    <property type="entry name" value="RIBOSOMAL PROTEIN S6 MODIFICATION PROTEIN"/>
    <property type="match status" value="1"/>
</dbReference>
<protein>
    <submittedName>
        <fullName evidence="1">Glutathione synthetase</fullName>
    </submittedName>
</protein>
<gene>
    <name evidence="1" type="ORF">SLAV_35535</name>
</gene>
<sequence>MIVTVSLKDDIHALAVRNEARRRGYRDFHIVECDRLSGRQSLSWDSHGNSPTTLRTSDGREIALEETSLVWWRRVRAAQKATEDNKDAFERNLINNDCRGALTGILCTAFHGQWISHPEATDRASDKLYQMAVAQKSGFRVPRTLVTQSRDEVADFLGEVGRVIVKPVVGTSGPLLFTQYLEDPASIAMESFEACPAIYQEYIEGDEHVRLNCFGDRMYAALLKTDKLDWRADLTIPISVWPVPDETAEKVVAVLRGLGLRMGAIDIKLTPSGEPVWLEVNPQGQFLFLEPLLRIPLAGYFLDFLLDEARTAPR</sequence>
<dbReference type="GO" id="GO:0046872">
    <property type="term" value="F:metal ion binding"/>
    <property type="evidence" value="ECO:0007669"/>
    <property type="project" value="InterPro"/>
</dbReference>
<dbReference type="GO" id="GO:0009432">
    <property type="term" value="P:SOS response"/>
    <property type="evidence" value="ECO:0007669"/>
    <property type="project" value="TreeGrafter"/>
</dbReference>
<accession>A0A2K8PQ38</accession>
<evidence type="ECO:0000313" key="2">
    <source>
        <dbReference type="Proteomes" id="UP000231791"/>
    </source>
</evidence>
<dbReference type="GeneID" id="49388080"/>
<dbReference type="Proteomes" id="UP000231791">
    <property type="component" value="Chromosome"/>
</dbReference>
<keyword evidence="2" id="KW-1185">Reference proteome</keyword>
<dbReference type="Pfam" id="PF08443">
    <property type="entry name" value="RimK"/>
    <property type="match status" value="1"/>
</dbReference>
<dbReference type="Gene3D" id="3.30.470.20">
    <property type="entry name" value="ATP-grasp fold, B domain"/>
    <property type="match status" value="1"/>
</dbReference>
<name>A0A2K8PQ38_STRLA</name>
<proteinExistence type="predicted"/>
<dbReference type="InterPro" id="IPR013651">
    <property type="entry name" value="ATP-grasp_RimK-type"/>
</dbReference>
<dbReference type="GO" id="GO:0005737">
    <property type="term" value="C:cytoplasm"/>
    <property type="evidence" value="ECO:0007669"/>
    <property type="project" value="TreeGrafter"/>
</dbReference>
<organism evidence="1 2">
    <name type="scientific">Streptomyces lavendulae subsp. lavendulae</name>
    <dbReference type="NCBI Taxonomy" id="58340"/>
    <lineage>
        <taxon>Bacteria</taxon>
        <taxon>Bacillati</taxon>
        <taxon>Actinomycetota</taxon>
        <taxon>Actinomycetes</taxon>
        <taxon>Kitasatosporales</taxon>
        <taxon>Streptomycetaceae</taxon>
        <taxon>Streptomyces</taxon>
    </lineage>
</organism>
<dbReference type="SUPFAM" id="SSF56059">
    <property type="entry name" value="Glutathione synthetase ATP-binding domain-like"/>
    <property type="match status" value="1"/>
</dbReference>
<dbReference type="GO" id="GO:0005524">
    <property type="term" value="F:ATP binding"/>
    <property type="evidence" value="ECO:0007669"/>
    <property type="project" value="UniProtKB-UniRule"/>
</dbReference>
<dbReference type="RefSeq" id="WP_030230295.1">
    <property type="nucleotide sequence ID" value="NZ_CP024985.1"/>
</dbReference>
<dbReference type="EMBL" id="CP024985">
    <property type="protein sequence ID" value="ATZ28876.1"/>
    <property type="molecule type" value="Genomic_DNA"/>
</dbReference>
<dbReference type="InterPro" id="IPR011761">
    <property type="entry name" value="ATP-grasp"/>
</dbReference>
<dbReference type="OrthoDB" id="9794735at2"/>
<evidence type="ECO:0000313" key="1">
    <source>
        <dbReference type="EMBL" id="ATZ28876.1"/>
    </source>
</evidence>
<dbReference type="KEGG" id="slx:SLAV_35535"/>
<dbReference type="GO" id="GO:0018169">
    <property type="term" value="F:ribosomal S6-glutamic acid ligase activity"/>
    <property type="evidence" value="ECO:0007669"/>
    <property type="project" value="TreeGrafter"/>
</dbReference>
<reference evidence="1 2" key="1">
    <citation type="submission" date="2017-11" db="EMBL/GenBank/DDBJ databases">
        <title>Complete genome sequence of Streptomyces lavendulae subsp. lavendulae CCM 3239 (formerly 'Streptomyces aureofaciens CCM 3239'), the producer of the angucycline-type antibiotic auricin.</title>
        <authorList>
            <person name="Busche T."/>
            <person name="Novakova R."/>
            <person name="Al'Dilaimi A."/>
            <person name="Homerova D."/>
            <person name="Feckova L."/>
            <person name="Rezuchova B."/>
            <person name="Mingyar E."/>
            <person name="Csolleiova D."/>
            <person name="Bekeova C."/>
            <person name="Winkler A."/>
            <person name="Sevcikova B."/>
            <person name="Kalinowski J."/>
            <person name="Kormanec J."/>
            <person name="Ruckert C."/>
        </authorList>
    </citation>
    <scope>NUCLEOTIDE SEQUENCE [LARGE SCALE GENOMIC DNA]</scope>
    <source>
        <strain evidence="1 2">CCM 3239</strain>
    </source>
</reference>
<dbReference type="AlphaFoldDB" id="A0A2K8PQ38"/>
<dbReference type="PROSITE" id="PS50975">
    <property type="entry name" value="ATP_GRASP"/>
    <property type="match status" value="1"/>
</dbReference>
<dbReference type="PANTHER" id="PTHR21621:SF0">
    <property type="entry name" value="BETA-CITRYLGLUTAMATE SYNTHASE B-RELATED"/>
    <property type="match status" value="1"/>
</dbReference>